<dbReference type="GO" id="GO:0006629">
    <property type="term" value="P:lipid metabolic process"/>
    <property type="evidence" value="ECO:0007669"/>
    <property type="project" value="InterPro"/>
</dbReference>
<evidence type="ECO:0000313" key="7">
    <source>
        <dbReference type="EMBL" id="KAH8104123.1"/>
    </source>
</evidence>
<dbReference type="OrthoDB" id="426718at2759"/>
<comment type="catalytic activity">
    <reaction evidence="4">
        <text>a monoacylglycerol + H2O = glycerol + a fatty acid + H(+)</text>
        <dbReference type="Rhea" id="RHEA:15245"/>
        <dbReference type="ChEBI" id="CHEBI:15377"/>
        <dbReference type="ChEBI" id="CHEBI:15378"/>
        <dbReference type="ChEBI" id="CHEBI:17408"/>
        <dbReference type="ChEBI" id="CHEBI:17754"/>
        <dbReference type="ChEBI" id="CHEBI:28868"/>
    </reaction>
</comment>
<dbReference type="Gene3D" id="3.40.50.1820">
    <property type="entry name" value="alpha/beta hydrolase"/>
    <property type="match status" value="1"/>
</dbReference>
<organism evidence="7 8">
    <name type="scientific">Cristinia sonorae</name>
    <dbReference type="NCBI Taxonomy" id="1940300"/>
    <lineage>
        <taxon>Eukaryota</taxon>
        <taxon>Fungi</taxon>
        <taxon>Dikarya</taxon>
        <taxon>Basidiomycota</taxon>
        <taxon>Agaricomycotina</taxon>
        <taxon>Agaricomycetes</taxon>
        <taxon>Agaricomycetidae</taxon>
        <taxon>Agaricales</taxon>
        <taxon>Pleurotineae</taxon>
        <taxon>Stephanosporaceae</taxon>
        <taxon>Cristinia</taxon>
    </lineage>
</organism>
<keyword evidence="8" id="KW-1185">Reference proteome</keyword>
<feature type="signal peptide" evidence="5">
    <location>
        <begin position="1"/>
        <end position="19"/>
    </location>
</feature>
<reference evidence="7" key="1">
    <citation type="journal article" date="2021" name="New Phytol.">
        <title>Evolutionary innovations through gain and loss of genes in the ectomycorrhizal Boletales.</title>
        <authorList>
            <person name="Wu G."/>
            <person name="Miyauchi S."/>
            <person name="Morin E."/>
            <person name="Kuo A."/>
            <person name="Drula E."/>
            <person name="Varga T."/>
            <person name="Kohler A."/>
            <person name="Feng B."/>
            <person name="Cao Y."/>
            <person name="Lipzen A."/>
            <person name="Daum C."/>
            <person name="Hundley H."/>
            <person name="Pangilinan J."/>
            <person name="Johnson J."/>
            <person name="Barry K."/>
            <person name="LaButti K."/>
            <person name="Ng V."/>
            <person name="Ahrendt S."/>
            <person name="Min B."/>
            <person name="Choi I.G."/>
            <person name="Park H."/>
            <person name="Plett J.M."/>
            <person name="Magnuson J."/>
            <person name="Spatafora J.W."/>
            <person name="Nagy L.G."/>
            <person name="Henrissat B."/>
            <person name="Grigoriev I.V."/>
            <person name="Yang Z.L."/>
            <person name="Xu J."/>
            <person name="Martin F.M."/>
        </authorList>
    </citation>
    <scope>NUCLEOTIDE SEQUENCE</scope>
    <source>
        <strain evidence="7">KKN 215</strain>
    </source>
</reference>
<dbReference type="Proteomes" id="UP000813824">
    <property type="component" value="Unassembled WGS sequence"/>
</dbReference>
<evidence type="ECO:0000313" key="8">
    <source>
        <dbReference type="Proteomes" id="UP000813824"/>
    </source>
</evidence>
<dbReference type="Pfam" id="PF01764">
    <property type="entry name" value="Lipase_3"/>
    <property type="match status" value="1"/>
</dbReference>
<evidence type="ECO:0000256" key="2">
    <source>
        <dbReference type="ARBA" id="ARBA00043996"/>
    </source>
</evidence>
<evidence type="ECO:0000256" key="3">
    <source>
        <dbReference type="ARBA" id="ARBA00047591"/>
    </source>
</evidence>
<protein>
    <submittedName>
        <fullName evidence="7">Alpha/beta-hydrolase</fullName>
    </submittedName>
</protein>
<dbReference type="InterPro" id="IPR029058">
    <property type="entry name" value="AB_hydrolase_fold"/>
</dbReference>
<feature type="chain" id="PRO_5035436727" evidence="5">
    <location>
        <begin position="20"/>
        <end position="297"/>
    </location>
</feature>
<evidence type="ECO:0000256" key="4">
    <source>
        <dbReference type="ARBA" id="ARBA00048461"/>
    </source>
</evidence>
<comment type="catalytic activity">
    <reaction evidence="3">
        <text>a diacylglycerol + H2O = a monoacylglycerol + a fatty acid + H(+)</text>
        <dbReference type="Rhea" id="RHEA:32731"/>
        <dbReference type="ChEBI" id="CHEBI:15377"/>
        <dbReference type="ChEBI" id="CHEBI:15378"/>
        <dbReference type="ChEBI" id="CHEBI:17408"/>
        <dbReference type="ChEBI" id="CHEBI:18035"/>
        <dbReference type="ChEBI" id="CHEBI:28868"/>
    </reaction>
</comment>
<comment type="caution">
    <text evidence="7">The sequence shown here is derived from an EMBL/GenBank/DDBJ whole genome shotgun (WGS) entry which is preliminary data.</text>
</comment>
<evidence type="ECO:0000259" key="6">
    <source>
        <dbReference type="Pfam" id="PF01764"/>
    </source>
</evidence>
<evidence type="ECO:0000256" key="5">
    <source>
        <dbReference type="SAM" id="SignalP"/>
    </source>
</evidence>
<proteinExistence type="inferred from homology"/>
<comment type="similarity">
    <text evidence="2">Belongs to the AB hydrolase superfamily. Lipase family. Class 3 subfamily.</text>
</comment>
<gene>
    <name evidence="7" type="ORF">BXZ70DRAFT_924657</name>
</gene>
<evidence type="ECO:0000256" key="1">
    <source>
        <dbReference type="ARBA" id="ARBA00023157"/>
    </source>
</evidence>
<dbReference type="CDD" id="cd00519">
    <property type="entry name" value="Lipase_3"/>
    <property type="match status" value="1"/>
</dbReference>
<keyword evidence="5" id="KW-0732">Signal</keyword>
<dbReference type="PANTHER" id="PTHR45856">
    <property type="entry name" value="ALPHA/BETA-HYDROLASES SUPERFAMILY PROTEIN"/>
    <property type="match status" value="1"/>
</dbReference>
<keyword evidence="1" id="KW-1015">Disulfide bond</keyword>
<dbReference type="InterPro" id="IPR051218">
    <property type="entry name" value="Sec_MonoDiacylglyc_Lipase"/>
</dbReference>
<accession>A0A8K0UU29</accession>
<name>A0A8K0UU29_9AGAR</name>
<dbReference type="SUPFAM" id="SSF53474">
    <property type="entry name" value="alpha/beta-Hydrolases"/>
    <property type="match status" value="1"/>
</dbReference>
<dbReference type="AlphaFoldDB" id="A0A8K0UU29"/>
<feature type="domain" description="Fungal lipase-type" evidence="6">
    <location>
        <begin position="99"/>
        <end position="238"/>
    </location>
</feature>
<sequence>MVVLTFAVVLLSALSAVQAVPAKRQSITALSASQIAAFRPFTFFASAAYCQPSTTITWSCGANCNANSGFVPVASGGDGSDTQFWFVGFDPTHSTVIVAHQGTDPSEFEADLLDADFFLGNLDPSLFPGISSSIQVHSGFRDSHARSAPPILSAVKTAMAAHGTTHVTIVGHSLGAALALLDSVFLPLHLPASTTFKTVGYGMPRVGNQAFATYVDTHVTNMNHINNKEDPVPILPGRFLGFAHPGGEIHIMDNNQWVTCPGDDNTSDLCEVGDVGNIFESSLSDHDGPYDTVEMGC</sequence>
<dbReference type="InterPro" id="IPR002921">
    <property type="entry name" value="Fungal_lipase-type"/>
</dbReference>
<dbReference type="EMBL" id="JAEVFJ010000006">
    <property type="protein sequence ID" value="KAH8104123.1"/>
    <property type="molecule type" value="Genomic_DNA"/>
</dbReference>
<dbReference type="PANTHER" id="PTHR45856:SF25">
    <property type="entry name" value="FUNGAL LIPASE-LIKE DOMAIN-CONTAINING PROTEIN"/>
    <property type="match status" value="1"/>
</dbReference>